<protein>
    <recommendedName>
        <fullName evidence="4">Flagellar hook-associated protein 1</fullName>
    </recommendedName>
</protein>
<dbReference type="InterPro" id="IPR010930">
    <property type="entry name" value="Flg_bb/hook_C_dom"/>
</dbReference>
<organism evidence="11 12">
    <name type="scientific">Cycloclasticus pugetii</name>
    <dbReference type="NCBI Taxonomy" id="34068"/>
    <lineage>
        <taxon>Bacteria</taxon>
        <taxon>Pseudomonadati</taxon>
        <taxon>Pseudomonadota</taxon>
        <taxon>Gammaproteobacteria</taxon>
        <taxon>Thiotrichales</taxon>
        <taxon>Piscirickettsiaceae</taxon>
        <taxon>Cycloclasticus</taxon>
    </lineage>
</organism>
<evidence type="ECO:0000256" key="3">
    <source>
        <dbReference type="ARBA" id="ARBA00009677"/>
    </source>
</evidence>
<dbReference type="Pfam" id="PF21158">
    <property type="entry name" value="flgK_1st_1"/>
    <property type="match status" value="1"/>
</dbReference>
<evidence type="ECO:0000259" key="10">
    <source>
        <dbReference type="Pfam" id="PF22638"/>
    </source>
</evidence>
<dbReference type="PANTHER" id="PTHR30033">
    <property type="entry name" value="FLAGELLAR HOOK-ASSOCIATED PROTEIN 1"/>
    <property type="match status" value="1"/>
</dbReference>
<dbReference type="GO" id="GO:0005198">
    <property type="term" value="F:structural molecule activity"/>
    <property type="evidence" value="ECO:0007669"/>
    <property type="project" value="InterPro"/>
</dbReference>
<keyword evidence="5" id="KW-0964">Secreted</keyword>
<dbReference type="GO" id="GO:0009424">
    <property type="term" value="C:bacterial-type flagellum hook"/>
    <property type="evidence" value="ECO:0007669"/>
    <property type="project" value="InterPro"/>
</dbReference>
<reference evidence="11 12" key="1">
    <citation type="journal article" date="2013" name="Genome Announc.">
        <title>Genome Sequence of the Pyrene- and Fluoranthene-Degrading Bacterium Cycloclasticus sp. Strain PY97M.</title>
        <authorList>
            <person name="Cui Z."/>
            <person name="Xu G."/>
            <person name="Li Q."/>
            <person name="Gao W."/>
            <person name="Zheng L."/>
        </authorList>
    </citation>
    <scope>NUCLEOTIDE SEQUENCE [LARGE SCALE GENOMIC DNA]</scope>
    <source>
        <strain evidence="11 12">PY97M</strain>
    </source>
</reference>
<evidence type="ECO:0000259" key="9">
    <source>
        <dbReference type="Pfam" id="PF21158"/>
    </source>
</evidence>
<proteinExistence type="inferred from homology"/>
<keyword evidence="11" id="KW-0966">Cell projection</keyword>
<dbReference type="Pfam" id="PF06429">
    <property type="entry name" value="Flg_bbr_C"/>
    <property type="match status" value="1"/>
</dbReference>
<keyword evidence="6" id="KW-0975">Bacterial flagellum</keyword>
<feature type="domain" description="Flagellar hook-associated protein 1 D2-like" evidence="9">
    <location>
        <begin position="338"/>
        <end position="412"/>
    </location>
</feature>
<sequence length="642" mass="67161">MSDLLLNGLSGLTAFRSVLDTTSHNIANASTEGYSRQRVELDANNPQLAGAGYIGSGVSATNVSRLYDAFLSTQYRSSSTAVSELETYLNFANQIDGVLADENIGLSTALQDFFNAVQAVADDPTSIPARQVLLTEGEVLENRFATLDRLFDGVSTQVNGSLQGNIDEVNSLSENIALINDRIASALGGSDGNLPNDLLDQRDKLIDDLSQLVNVKTNEQENGAVNVFIGNGQTLVLGNTNNTLALQPSTLDPTRVDVIFQQGGADTAITQFMTGGEIGGALRFKDEVLDEAVHALGEIAIGLSFSVNNQHANGIDLEGEQGLNFFSTANITHVKADANAGSLAVSVSDPSQIINSDYRVTTDGTALPNTAYNITRLSDNTSISGVISSGASVDYDGLTFDLSSANVNNEYRVISPTRYAAENFSLALTDPKDIAVALPVVSEQTVSNSGTGGLSNVAVTGLSASSLPAGVVLTYDNTLKQYTVSNATGGPLAYDAATNNGDSYTVNVAGFGDISFTLTGQPDEGDTFSLVDNSGGTGDNRNGHFLAGLQTNLSLSGGTASFQDVYGQVIADVGRRTQSAEVNAAAQNGLLAQTIASKDAVSGVNLDEEAANLIRFQQAYQAASQVVLTSRTIFETLLGAFR</sequence>
<feature type="domain" description="Flagellar basal body rod protein N-terminal" evidence="7">
    <location>
        <begin position="5"/>
        <end position="34"/>
    </location>
</feature>
<evidence type="ECO:0000313" key="12">
    <source>
        <dbReference type="Proteomes" id="UP000015462"/>
    </source>
</evidence>
<dbReference type="GO" id="GO:0005576">
    <property type="term" value="C:extracellular region"/>
    <property type="evidence" value="ECO:0007669"/>
    <property type="project" value="UniProtKB-SubCell"/>
</dbReference>
<evidence type="ECO:0000256" key="2">
    <source>
        <dbReference type="ARBA" id="ARBA00004613"/>
    </source>
</evidence>
<keyword evidence="11" id="KW-0282">Flagellum</keyword>
<evidence type="ECO:0000259" key="8">
    <source>
        <dbReference type="Pfam" id="PF06429"/>
    </source>
</evidence>
<keyword evidence="12" id="KW-1185">Reference proteome</keyword>
<evidence type="ECO:0000256" key="1">
    <source>
        <dbReference type="ARBA" id="ARBA00004365"/>
    </source>
</evidence>
<dbReference type="EMBL" id="ASHL01000002">
    <property type="protein sequence ID" value="EPD13749.1"/>
    <property type="molecule type" value="Genomic_DNA"/>
</dbReference>
<comment type="similarity">
    <text evidence="3">Belongs to the flagella basal body rod proteins family.</text>
</comment>
<dbReference type="NCBIfam" id="TIGR02492">
    <property type="entry name" value="flgK_ends"/>
    <property type="match status" value="1"/>
</dbReference>
<gene>
    <name evidence="11" type="ORF">L196_04411</name>
</gene>
<feature type="domain" description="Flagellar basal-body/hook protein C-terminal" evidence="8">
    <location>
        <begin position="602"/>
        <end position="638"/>
    </location>
</feature>
<evidence type="ECO:0000256" key="6">
    <source>
        <dbReference type="ARBA" id="ARBA00023143"/>
    </source>
</evidence>
<dbReference type="Pfam" id="PF22638">
    <property type="entry name" value="FlgK_D1"/>
    <property type="match status" value="1"/>
</dbReference>
<keyword evidence="11" id="KW-0969">Cilium</keyword>
<dbReference type="PRINTS" id="PR01005">
    <property type="entry name" value="FLGHOOKAP1"/>
</dbReference>
<evidence type="ECO:0000256" key="4">
    <source>
        <dbReference type="ARBA" id="ARBA00016244"/>
    </source>
</evidence>
<dbReference type="InterPro" id="IPR002371">
    <property type="entry name" value="FlgK"/>
</dbReference>
<dbReference type="Pfam" id="PF00460">
    <property type="entry name" value="Flg_bb_rod"/>
    <property type="match status" value="1"/>
</dbReference>
<dbReference type="InterPro" id="IPR049119">
    <property type="entry name" value="FlgK_D2-like"/>
</dbReference>
<dbReference type="GO" id="GO:0044780">
    <property type="term" value="P:bacterial-type flagellum assembly"/>
    <property type="evidence" value="ECO:0007669"/>
    <property type="project" value="InterPro"/>
</dbReference>
<evidence type="ECO:0000259" key="7">
    <source>
        <dbReference type="Pfam" id="PF00460"/>
    </source>
</evidence>
<dbReference type="AlphaFoldDB" id="A0AB33Z3U0"/>
<comment type="subcellular location">
    <subcellularLocation>
        <location evidence="1">Bacterial flagellum</location>
    </subcellularLocation>
    <subcellularLocation>
        <location evidence="2">Secreted</location>
    </subcellularLocation>
</comment>
<dbReference type="PANTHER" id="PTHR30033:SF1">
    <property type="entry name" value="FLAGELLAR HOOK-ASSOCIATED PROTEIN 1"/>
    <property type="match status" value="1"/>
</dbReference>
<evidence type="ECO:0000256" key="5">
    <source>
        <dbReference type="ARBA" id="ARBA00022525"/>
    </source>
</evidence>
<accession>A0AB33Z3U0</accession>
<feature type="domain" description="Flagellar hook-associated protein FlgK helical" evidence="10">
    <location>
        <begin position="93"/>
        <end position="326"/>
    </location>
</feature>
<dbReference type="InterPro" id="IPR001444">
    <property type="entry name" value="Flag_bb_rod_N"/>
</dbReference>
<dbReference type="InterPro" id="IPR053927">
    <property type="entry name" value="FlgK_helical"/>
</dbReference>
<dbReference type="Proteomes" id="UP000015462">
    <property type="component" value="Unassembled WGS sequence"/>
</dbReference>
<dbReference type="RefSeq" id="WP_015006212.1">
    <property type="nucleotide sequence ID" value="NZ_JBLWZB010000004.1"/>
</dbReference>
<dbReference type="SUPFAM" id="SSF64518">
    <property type="entry name" value="Phase 1 flagellin"/>
    <property type="match status" value="1"/>
</dbReference>
<name>A0AB33Z3U0_9GAMM</name>
<comment type="caution">
    <text evidence="11">The sequence shown here is derived from an EMBL/GenBank/DDBJ whole genome shotgun (WGS) entry which is preliminary data.</text>
</comment>
<evidence type="ECO:0000313" key="11">
    <source>
        <dbReference type="EMBL" id="EPD13749.1"/>
    </source>
</evidence>